<gene>
    <name evidence="9" type="ORF">CLCY_1c02810</name>
</gene>
<accession>A0A0J8D5F3</accession>
<dbReference type="InterPro" id="IPR038770">
    <property type="entry name" value="Na+/solute_symporter_sf"/>
</dbReference>
<comment type="subcellular location">
    <subcellularLocation>
        <location evidence="1">Cell membrane</location>
        <topology evidence="1">Multi-pass membrane protein</topology>
    </subcellularLocation>
</comment>
<feature type="transmembrane region" description="Helical" evidence="8">
    <location>
        <begin position="167"/>
        <end position="187"/>
    </location>
</feature>
<dbReference type="AlphaFoldDB" id="A0A0J8D5F3"/>
<evidence type="ECO:0000256" key="2">
    <source>
        <dbReference type="ARBA" id="ARBA00010145"/>
    </source>
</evidence>
<feature type="transmembrane region" description="Helical" evidence="8">
    <location>
        <begin position="285"/>
        <end position="304"/>
    </location>
</feature>
<dbReference type="EMBL" id="LFVU01000028">
    <property type="protein sequence ID" value="KMT21047.1"/>
    <property type="molecule type" value="Genomic_DNA"/>
</dbReference>
<organism evidence="9 10">
    <name type="scientific">Clostridium cylindrosporum DSM 605</name>
    <dbReference type="NCBI Taxonomy" id="1121307"/>
    <lineage>
        <taxon>Bacteria</taxon>
        <taxon>Bacillati</taxon>
        <taxon>Bacillota</taxon>
        <taxon>Clostridia</taxon>
        <taxon>Eubacteriales</taxon>
        <taxon>Clostridiaceae</taxon>
        <taxon>Clostridium</taxon>
    </lineage>
</organism>
<feature type="transmembrane region" description="Helical" evidence="8">
    <location>
        <begin position="125"/>
        <end position="147"/>
    </location>
</feature>
<proteinExistence type="inferred from homology"/>
<evidence type="ECO:0000256" key="1">
    <source>
        <dbReference type="ARBA" id="ARBA00004651"/>
    </source>
</evidence>
<feature type="transmembrane region" description="Helical" evidence="8">
    <location>
        <begin position="99"/>
        <end position="119"/>
    </location>
</feature>
<keyword evidence="10" id="KW-1185">Reference proteome</keyword>
<name>A0A0J8D5F3_CLOCY</name>
<comment type="caution">
    <text evidence="9">The sequence shown here is derived from an EMBL/GenBank/DDBJ whole genome shotgun (WGS) entry which is preliminary data.</text>
</comment>
<evidence type="ECO:0000256" key="6">
    <source>
        <dbReference type="ARBA" id="ARBA00022989"/>
    </source>
</evidence>
<dbReference type="InterPro" id="IPR004776">
    <property type="entry name" value="Mem_transp_PIN-like"/>
</dbReference>
<feature type="transmembrane region" description="Helical" evidence="8">
    <location>
        <begin position="66"/>
        <end position="87"/>
    </location>
</feature>
<keyword evidence="4" id="KW-1003">Cell membrane</keyword>
<evidence type="ECO:0000256" key="5">
    <source>
        <dbReference type="ARBA" id="ARBA00022692"/>
    </source>
</evidence>
<feature type="transmembrane region" description="Helical" evidence="8">
    <location>
        <begin position="36"/>
        <end position="54"/>
    </location>
</feature>
<feature type="transmembrane region" description="Helical" evidence="8">
    <location>
        <begin position="223"/>
        <end position="245"/>
    </location>
</feature>
<keyword evidence="7 8" id="KW-0472">Membrane</keyword>
<evidence type="ECO:0000313" key="10">
    <source>
        <dbReference type="Proteomes" id="UP000036756"/>
    </source>
</evidence>
<evidence type="ECO:0000256" key="8">
    <source>
        <dbReference type="SAM" id="Phobius"/>
    </source>
</evidence>
<dbReference type="GO" id="GO:0055085">
    <property type="term" value="P:transmembrane transport"/>
    <property type="evidence" value="ECO:0007669"/>
    <property type="project" value="InterPro"/>
</dbReference>
<dbReference type="PANTHER" id="PTHR36838:SF1">
    <property type="entry name" value="SLR1864 PROTEIN"/>
    <property type="match status" value="1"/>
</dbReference>
<feature type="transmembrane region" description="Helical" evidence="8">
    <location>
        <begin position="6"/>
        <end position="24"/>
    </location>
</feature>
<dbReference type="RefSeq" id="WP_048571437.1">
    <property type="nucleotide sequence ID" value="NZ_LFVU01000028.1"/>
</dbReference>
<keyword evidence="3" id="KW-0813">Transport</keyword>
<comment type="similarity">
    <text evidence="2">Belongs to the auxin efflux carrier (TC 2.A.69) family.</text>
</comment>
<evidence type="ECO:0000256" key="3">
    <source>
        <dbReference type="ARBA" id="ARBA00022448"/>
    </source>
</evidence>
<dbReference type="PANTHER" id="PTHR36838">
    <property type="entry name" value="AUXIN EFFLUX CARRIER FAMILY PROTEIN"/>
    <property type="match status" value="1"/>
</dbReference>
<feature type="transmembrane region" description="Helical" evidence="8">
    <location>
        <begin position="193"/>
        <end position="211"/>
    </location>
</feature>
<protein>
    <submittedName>
        <fullName evidence="9">Auxin efflux carrier family protein</fullName>
    </submittedName>
</protein>
<dbReference type="STRING" id="1121307.CLCY_1c02810"/>
<dbReference type="PATRIC" id="fig|1121307.3.peg.646"/>
<dbReference type="Proteomes" id="UP000036756">
    <property type="component" value="Unassembled WGS sequence"/>
</dbReference>
<keyword evidence="5 8" id="KW-0812">Transmembrane</keyword>
<reference evidence="9 10" key="1">
    <citation type="submission" date="2015-06" db="EMBL/GenBank/DDBJ databases">
        <title>Draft genome sequence of the purine-degrading Clostridium cylindrosporum HC-1 (DSM 605).</title>
        <authorList>
            <person name="Poehlein A."/>
            <person name="Schiel-Bengelsdorf B."/>
            <person name="Bengelsdorf F."/>
            <person name="Daniel R."/>
            <person name="Duerre P."/>
        </authorList>
    </citation>
    <scope>NUCLEOTIDE SEQUENCE [LARGE SCALE GENOMIC DNA]</scope>
    <source>
        <strain evidence="9 10">DSM 605</strain>
    </source>
</reference>
<feature type="transmembrane region" description="Helical" evidence="8">
    <location>
        <begin position="251"/>
        <end position="273"/>
    </location>
</feature>
<dbReference type="Gene3D" id="1.20.1530.20">
    <property type="match status" value="1"/>
</dbReference>
<evidence type="ECO:0000256" key="7">
    <source>
        <dbReference type="ARBA" id="ARBA00023136"/>
    </source>
</evidence>
<dbReference type="GO" id="GO:0005886">
    <property type="term" value="C:plasma membrane"/>
    <property type="evidence" value="ECO:0007669"/>
    <property type="project" value="UniProtKB-SubCell"/>
</dbReference>
<sequence length="305" mass="33558">MEYMNIINQIIILFLIIIVGFIAGKNKIISQEANVTLSKILLNITLPFLIISAFNFDFSKNMLKTAVTILIISIFVHGTLSIVSLILYKKQEEGVRKVLRFITIFSNCGFIGYPVAGSIYGSEGIFYAAIYNVGFNIFVWTIGILIFQSGNVKGKGLLRKVFINPGIISVSIGMTLFVFSIKLPYVISETIKLIGNITIPLSMIIVGVSLCGTSLKSAFKEGVYYYASFFRLVLVPLVVYFILTLFKFKGIYLGIPLIVSAMPAAANTVTFAQIYNGDVSCATKITIVSTIFSAITLPLMVLLLK</sequence>
<dbReference type="OrthoDB" id="9798064at2"/>
<dbReference type="Pfam" id="PF03547">
    <property type="entry name" value="Mem_trans"/>
    <property type="match status" value="1"/>
</dbReference>
<keyword evidence="6 8" id="KW-1133">Transmembrane helix</keyword>
<evidence type="ECO:0000256" key="4">
    <source>
        <dbReference type="ARBA" id="ARBA00022475"/>
    </source>
</evidence>
<evidence type="ECO:0000313" key="9">
    <source>
        <dbReference type="EMBL" id="KMT21047.1"/>
    </source>
</evidence>